<evidence type="ECO:0000313" key="3">
    <source>
        <dbReference type="Proteomes" id="UP001470230"/>
    </source>
</evidence>
<dbReference type="Proteomes" id="UP001470230">
    <property type="component" value="Unassembled WGS sequence"/>
</dbReference>
<gene>
    <name evidence="2" type="ORF">M9Y10_035174</name>
</gene>
<dbReference type="InterPro" id="IPR037191">
    <property type="entry name" value="VPS9_dom_sf"/>
</dbReference>
<evidence type="ECO:0000313" key="2">
    <source>
        <dbReference type="EMBL" id="KAK8890398.1"/>
    </source>
</evidence>
<feature type="domain" description="VPS9" evidence="1">
    <location>
        <begin position="590"/>
        <end position="740"/>
    </location>
</feature>
<dbReference type="Gene3D" id="1.20.1050.80">
    <property type="entry name" value="VPS9 domain"/>
    <property type="match status" value="1"/>
</dbReference>
<accession>A0ABR2KHH5</accession>
<protein>
    <recommendedName>
        <fullName evidence="1">VPS9 domain-containing protein</fullName>
    </recommendedName>
</protein>
<dbReference type="PROSITE" id="PS51205">
    <property type="entry name" value="VPS9"/>
    <property type="match status" value="1"/>
</dbReference>
<organism evidence="2 3">
    <name type="scientific">Tritrichomonas musculus</name>
    <dbReference type="NCBI Taxonomy" id="1915356"/>
    <lineage>
        <taxon>Eukaryota</taxon>
        <taxon>Metamonada</taxon>
        <taxon>Parabasalia</taxon>
        <taxon>Tritrichomonadida</taxon>
        <taxon>Tritrichomonadidae</taxon>
        <taxon>Tritrichomonas</taxon>
    </lineage>
</organism>
<dbReference type="EMBL" id="JAPFFF010000005">
    <property type="protein sequence ID" value="KAK8890398.1"/>
    <property type="molecule type" value="Genomic_DNA"/>
</dbReference>
<comment type="caution">
    <text evidence="2">The sequence shown here is derived from an EMBL/GenBank/DDBJ whole genome shotgun (WGS) entry which is preliminary data.</text>
</comment>
<sequence length="743" mass="85476">MSSSSEANESANLMDELRHVQLLLKREDIFIDFQSHEIQELNLNLRTESQKVLYLQKFLLFLHMTSMGNRAVNLTPKFFDSLFKEFPEKATPTPPLTPAQITSFNRVISSFVDSLPRLAKACSNIAKNKPDLVDQMAFSTIPGLFGYLWSAESAEKFNQFMKEIIDNYNDIAPLFVRIIFALPQFRQFFDAVVSGESNLSNMIPNVMDEESASKFCQEFLKKWKESAQFCPNVVKECLSFSSDPAKMLLDSFFIPAFESPRTFGIIPLSLRMGKESTQLITKGIESIINDLWEVLKNVETPSTLPSSQKLSNILSDLGKSALFSSKDLDVLIALVDSVNEDNNGNDGFPVKRELLENSIEKDEYLPFSFTLPTVQDVQRVQNNGEPASPEDDIEKQLREMLTGVDVIPLAAQSSGTLDMVDLLKNQVQLARPDHRLLLEMKIDDFESARKKLENKWKFQDFLNLLRRKFEERQPQRLEKLEKISLYNTEYSQMGQLSKSLKKSIDVYRDVLRFHLVEQWLNEANPLSEISDNLCKNPQAFAEFFRNIIAQLKQWCTAHNYTLTMNQEIIHNIVMREIPEEKFLQMHPELVEMDRLCCQGIHDKKDELLRQNTFDFTSTFQENPKLLESAQNQLQQAFDAPLPLVKLQYFTEALNTLVFVLTFEGHKEIGADQWLPMTILLLVLAEPKRLPSTIKYIDHFVKSLTEDNNDIRLISEKTEYAFTMVKSTLMHFQKSIDGIVIGEE</sequence>
<dbReference type="InterPro" id="IPR003123">
    <property type="entry name" value="VPS9"/>
</dbReference>
<dbReference type="Pfam" id="PF02204">
    <property type="entry name" value="VPS9"/>
    <property type="match status" value="1"/>
</dbReference>
<name>A0ABR2KHH5_9EUKA</name>
<evidence type="ECO:0000259" key="1">
    <source>
        <dbReference type="PROSITE" id="PS51205"/>
    </source>
</evidence>
<dbReference type="SUPFAM" id="SSF109993">
    <property type="entry name" value="VPS9 domain"/>
    <property type="match status" value="1"/>
</dbReference>
<reference evidence="2 3" key="1">
    <citation type="submission" date="2024-04" db="EMBL/GenBank/DDBJ databases">
        <title>Tritrichomonas musculus Genome.</title>
        <authorList>
            <person name="Alves-Ferreira E."/>
            <person name="Grigg M."/>
            <person name="Lorenzi H."/>
            <person name="Galac M."/>
        </authorList>
    </citation>
    <scope>NUCLEOTIDE SEQUENCE [LARGE SCALE GENOMIC DNA]</scope>
    <source>
        <strain evidence="2 3">EAF2021</strain>
    </source>
</reference>
<keyword evidence="3" id="KW-1185">Reference proteome</keyword>
<proteinExistence type="predicted"/>